<dbReference type="InterPro" id="IPR018977">
    <property type="entry name" value="NurA_domain"/>
</dbReference>
<feature type="domain" description="NurA" evidence="2">
    <location>
        <begin position="128"/>
        <end position="404"/>
    </location>
</feature>
<dbReference type="Pfam" id="PF09376">
    <property type="entry name" value="NurA"/>
    <property type="match status" value="1"/>
</dbReference>
<accession>A0ABY6HQT4</accession>
<gene>
    <name evidence="3" type="ORF">NEF87_001993</name>
</gene>
<feature type="region of interest" description="Disordered" evidence="1">
    <location>
        <begin position="1"/>
        <end position="42"/>
    </location>
</feature>
<proteinExistence type="predicted"/>
<protein>
    <recommendedName>
        <fullName evidence="2">NurA domain-containing protein</fullName>
    </recommendedName>
</protein>
<dbReference type="EMBL" id="CP104013">
    <property type="protein sequence ID" value="UYP45708.1"/>
    <property type="molecule type" value="Genomic_DNA"/>
</dbReference>
<reference evidence="3" key="1">
    <citation type="submission" date="2022-09" db="EMBL/GenBank/DDBJ databases">
        <title>Actin cytoskeleton and complex cell architecture in an #Asgard archaeon.</title>
        <authorList>
            <person name="Ponce Toledo R.I."/>
            <person name="Schleper C."/>
            <person name="Rodrigues Oliveira T."/>
            <person name="Wollweber F."/>
            <person name="Xu J."/>
            <person name="Rittmann S."/>
            <person name="Klingl A."/>
            <person name="Pilhofer M."/>
        </authorList>
    </citation>
    <scope>NUCLEOTIDE SEQUENCE</scope>
    <source>
        <strain evidence="3">B-35</strain>
    </source>
</reference>
<organism evidence="3 4">
    <name type="scientific">Candidatus Lokiarchaeum ossiferum</name>
    <dbReference type="NCBI Taxonomy" id="2951803"/>
    <lineage>
        <taxon>Archaea</taxon>
        <taxon>Promethearchaeati</taxon>
        <taxon>Promethearchaeota</taxon>
        <taxon>Promethearchaeia</taxon>
        <taxon>Promethearchaeales</taxon>
        <taxon>Promethearchaeaceae</taxon>
        <taxon>Candidatus Lokiarchaeum</taxon>
    </lineage>
</organism>
<keyword evidence="4" id="KW-1185">Reference proteome</keyword>
<dbReference type="SMART" id="SM00933">
    <property type="entry name" value="NurA"/>
    <property type="match status" value="1"/>
</dbReference>
<sequence>MQNSSKSYSSHKKLLDSTRKSLKLNKISKTSSSLNRPEINQEKNKPDFQIPQFFSKESLLTLNMAVHVESIFQYAQNQEEFLEILSSEFCRNSKLDLSTFSSAGSQPFLENRCILPITPYTLPSLNGIRIAAVDGGLGFRQFMGLQITLIKVAVVMYEFKSSQKTTIYNFPPLHREENYCFYSDQGAFEENSGKILAGLRRTISENSMLLSFLKTNPEKPDIVILDGSLNFPPLPISAHNKKTISEHYQTCVESFIRLYQYCNQKRINLIGSIKDTHSIAFRDLIKRSLPFFLSKMNSAQQLKKISYRKYLDQFFDSTLFFKILQPFERTSIIAAESTTIPKSISKATPLKFPLMASYVQLSSFDIPLRLEFLGSEDPASSIQKFSNLIRILYPLSNINPQCTLPIPQLEAHLRAHLREEEMEVIVRQLKTQYQVKKSQSLSKQWINEKFSQKKAHFSTFLDSRHDRMDNLF</sequence>
<dbReference type="Proteomes" id="UP001208689">
    <property type="component" value="Chromosome"/>
</dbReference>
<name>A0ABY6HQT4_9ARCH</name>
<evidence type="ECO:0000313" key="3">
    <source>
        <dbReference type="EMBL" id="UYP45708.1"/>
    </source>
</evidence>
<evidence type="ECO:0000313" key="4">
    <source>
        <dbReference type="Proteomes" id="UP001208689"/>
    </source>
</evidence>
<evidence type="ECO:0000256" key="1">
    <source>
        <dbReference type="SAM" id="MobiDB-lite"/>
    </source>
</evidence>
<evidence type="ECO:0000259" key="2">
    <source>
        <dbReference type="SMART" id="SM00933"/>
    </source>
</evidence>